<dbReference type="InterPro" id="IPR038770">
    <property type="entry name" value="Na+/solute_symporter_sf"/>
</dbReference>
<evidence type="ECO:0000256" key="7">
    <source>
        <dbReference type="ARBA" id="ARBA00023136"/>
    </source>
</evidence>
<dbReference type="PANTHER" id="PTHR36838">
    <property type="entry name" value="AUXIN EFFLUX CARRIER FAMILY PROTEIN"/>
    <property type="match status" value="1"/>
</dbReference>
<keyword evidence="7 8" id="KW-0472">Membrane</keyword>
<keyword evidence="3" id="KW-0813">Transport</keyword>
<feature type="transmembrane region" description="Helical" evidence="8">
    <location>
        <begin position="284"/>
        <end position="308"/>
    </location>
</feature>
<keyword evidence="5 8" id="KW-0812">Transmembrane</keyword>
<feature type="transmembrane region" description="Helical" evidence="8">
    <location>
        <begin position="200"/>
        <end position="217"/>
    </location>
</feature>
<gene>
    <name evidence="9" type="ORF">SAMN02745158_00060</name>
</gene>
<evidence type="ECO:0000256" key="2">
    <source>
        <dbReference type="ARBA" id="ARBA00010145"/>
    </source>
</evidence>
<dbReference type="OrthoDB" id="9794315at2"/>
<evidence type="ECO:0000256" key="8">
    <source>
        <dbReference type="SAM" id="Phobius"/>
    </source>
</evidence>
<feature type="transmembrane region" description="Helical" evidence="8">
    <location>
        <begin position="168"/>
        <end position="188"/>
    </location>
</feature>
<organism evidence="9 10">
    <name type="scientific">Lactonifactor longoviformis DSM 17459</name>
    <dbReference type="NCBI Taxonomy" id="1122155"/>
    <lineage>
        <taxon>Bacteria</taxon>
        <taxon>Bacillati</taxon>
        <taxon>Bacillota</taxon>
        <taxon>Clostridia</taxon>
        <taxon>Eubacteriales</taxon>
        <taxon>Clostridiaceae</taxon>
        <taxon>Lactonifactor</taxon>
    </lineage>
</organism>
<reference evidence="9 10" key="1">
    <citation type="submission" date="2016-11" db="EMBL/GenBank/DDBJ databases">
        <authorList>
            <person name="Jaros S."/>
            <person name="Januszkiewicz K."/>
            <person name="Wedrychowicz H."/>
        </authorList>
    </citation>
    <scope>NUCLEOTIDE SEQUENCE [LARGE SCALE GENOMIC DNA]</scope>
    <source>
        <strain evidence="9 10">DSM 17459</strain>
    </source>
</reference>
<dbReference type="AlphaFoldDB" id="A0A1M4SD89"/>
<dbReference type="GO" id="GO:0005886">
    <property type="term" value="C:plasma membrane"/>
    <property type="evidence" value="ECO:0007669"/>
    <property type="project" value="UniProtKB-SubCell"/>
</dbReference>
<evidence type="ECO:0000256" key="3">
    <source>
        <dbReference type="ARBA" id="ARBA00022448"/>
    </source>
</evidence>
<feature type="transmembrane region" description="Helical" evidence="8">
    <location>
        <begin position="127"/>
        <end position="148"/>
    </location>
</feature>
<evidence type="ECO:0000313" key="9">
    <source>
        <dbReference type="EMBL" id="SHE30166.1"/>
    </source>
</evidence>
<dbReference type="STRING" id="1122155.SAMN02745158_00060"/>
<feature type="transmembrane region" description="Helical" evidence="8">
    <location>
        <begin position="259"/>
        <end position="277"/>
    </location>
</feature>
<dbReference type="InterPro" id="IPR004776">
    <property type="entry name" value="Mem_transp_PIN-like"/>
</dbReference>
<dbReference type="Gene3D" id="1.20.1530.20">
    <property type="match status" value="1"/>
</dbReference>
<dbReference type="EMBL" id="FQVI01000001">
    <property type="protein sequence ID" value="SHE30166.1"/>
    <property type="molecule type" value="Genomic_DNA"/>
</dbReference>
<feature type="transmembrane region" description="Helical" evidence="8">
    <location>
        <begin position="229"/>
        <end position="253"/>
    </location>
</feature>
<evidence type="ECO:0000256" key="1">
    <source>
        <dbReference type="ARBA" id="ARBA00004651"/>
    </source>
</evidence>
<keyword evidence="10" id="KW-1185">Reference proteome</keyword>
<evidence type="ECO:0008006" key="11">
    <source>
        <dbReference type="Google" id="ProtNLM"/>
    </source>
</evidence>
<name>A0A1M4SD89_9CLOT</name>
<feature type="transmembrane region" description="Helical" evidence="8">
    <location>
        <begin position="6"/>
        <end position="25"/>
    </location>
</feature>
<evidence type="ECO:0000256" key="5">
    <source>
        <dbReference type="ARBA" id="ARBA00022692"/>
    </source>
</evidence>
<keyword evidence="4" id="KW-1003">Cell membrane</keyword>
<proteinExistence type="inferred from homology"/>
<comment type="similarity">
    <text evidence="2">Belongs to the auxin efflux carrier (TC 2.A.69) family.</text>
</comment>
<accession>A0A1M4SD89</accession>
<keyword evidence="6 8" id="KW-1133">Transmembrane helix</keyword>
<dbReference type="Pfam" id="PF03547">
    <property type="entry name" value="Mem_trans"/>
    <property type="match status" value="1"/>
</dbReference>
<evidence type="ECO:0000256" key="6">
    <source>
        <dbReference type="ARBA" id="ARBA00022989"/>
    </source>
</evidence>
<protein>
    <recommendedName>
        <fullName evidence="11">AEC family transporter</fullName>
    </recommendedName>
</protein>
<dbReference type="PANTHER" id="PTHR36838:SF4">
    <property type="entry name" value="AUXIN EFFLUX CARRIER FAMILY PROTEIN"/>
    <property type="match status" value="1"/>
</dbReference>
<dbReference type="GO" id="GO:0055085">
    <property type="term" value="P:transmembrane transport"/>
    <property type="evidence" value="ECO:0007669"/>
    <property type="project" value="InterPro"/>
</dbReference>
<comment type="subcellular location">
    <subcellularLocation>
        <location evidence="1">Cell membrane</location>
        <topology evidence="1">Multi-pass membrane protein</topology>
    </subcellularLocation>
</comment>
<evidence type="ECO:0000313" key="10">
    <source>
        <dbReference type="Proteomes" id="UP000184245"/>
    </source>
</evidence>
<sequence>MENFIFSLNATVPVFLVMVLGYLLYRKKMLTAEFVKVCNSLNFKVTLPVLLFKDISRASIQEEWDTKMVLFCAGVTVVSIVLIWVLAKKLVKDRTITGALVQASFRSSAAVLGVAFIQNIYGDAGMAPIMIIGCVPLYNIFSVIILTFEGNGDSSSQNSKIKDSLTEILKNPIILAIVIGLIVSLTKLKFPAIVDKTVDSVAAIATPLALLAMGAGFEGKKAMAKIKPTIAGAFIKLIALPMVFVPLAAAMGFRYEKMMAILIMLAGPTTVSSYIMAQNMDNDGVLTSSIVAATTLLSSVTLTGWIFLSKSLGWI</sequence>
<dbReference type="RefSeq" id="WP_072848141.1">
    <property type="nucleotide sequence ID" value="NZ_FQVI01000001.1"/>
</dbReference>
<feature type="transmembrane region" description="Helical" evidence="8">
    <location>
        <begin position="68"/>
        <end position="87"/>
    </location>
</feature>
<evidence type="ECO:0000256" key="4">
    <source>
        <dbReference type="ARBA" id="ARBA00022475"/>
    </source>
</evidence>
<dbReference type="Proteomes" id="UP000184245">
    <property type="component" value="Unassembled WGS sequence"/>
</dbReference>